<dbReference type="GO" id="GO:0003824">
    <property type="term" value="F:catalytic activity"/>
    <property type="evidence" value="ECO:0007669"/>
    <property type="project" value="InterPro"/>
</dbReference>
<dbReference type="InterPro" id="IPR005303">
    <property type="entry name" value="MOCOS_middle"/>
</dbReference>
<keyword evidence="3" id="KW-1185">Reference proteome</keyword>
<feature type="domain" description="MOSC" evidence="2">
    <location>
        <begin position="200"/>
        <end position="359"/>
    </location>
</feature>
<dbReference type="OMA" id="WRWVRIG"/>
<dbReference type="InterPro" id="IPR011037">
    <property type="entry name" value="Pyrv_Knase-like_insert_dom_sf"/>
</dbReference>
<dbReference type="PROSITE" id="PS51340">
    <property type="entry name" value="MOSC"/>
    <property type="match status" value="1"/>
</dbReference>
<dbReference type="PaxDb" id="121845-A0A1S3CUT1"/>
<dbReference type="PANTHER" id="PTHR14237:SF19">
    <property type="entry name" value="MITOCHONDRIAL AMIDOXIME REDUCING COMPONENT 1"/>
    <property type="match status" value="1"/>
</dbReference>
<dbReference type="GeneID" id="103505656"/>
<sequence>MNTYLMHFSYCKTISSVIMASAGALVVGYLYWYRQLQYKRPKYELPERWTAIGRVSKLLIYPLKSGYYKELDCANCQLRGMEQIPSLSQEYILRDRNFVLFDKSKEKFITAKCYEQLVLVEMSVKDEETVEFNIRHDITPALVINVNKVRSKAQLKSFKMHFNEVVKAFDCGDEASDWFSMFLLNKTNRNIRLGMCCDYKRTIANSWDSYTQVYNLLSDEDTGRFSDITSYMIVNEESVNDLNTRVTCGEKFTSYHFRPNIVVKNCIPYEEDTWDWMKIGDAIFRVVKPCTRCIAITFNPETAVKNPALEPIRTLRTYRRLGDIDHKAKHLEGHSPVMGVYAGLYHPGCIRTNDIVFVASQQR</sequence>
<feature type="transmembrane region" description="Helical" evidence="1">
    <location>
        <begin position="14"/>
        <end position="33"/>
    </location>
</feature>
<dbReference type="InterPro" id="IPR005302">
    <property type="entry name" value="MoCF_Sase_C"/>
</dbReference>
<organism evidence="3 4">
    <name type="scientific">Diaphorina citri</name>
    <name type="common">Asian citrus psyllid</name>
    <dbReference type="NCBI Taxonomy" id="121845"/>
    <lineage>
        <taxon>Eukaryota</taxon>
        <taxon>Metazoa</taxon>
        <taxon>Ecdysozoa</taxon>
        <taxon>Arthropoda</taxon>
        <taxon>Hexapoda</taxon>
        <taxon>Insecta</taxon>
        <taxon>Pterygota</taxon>
        <taxon>Neoptera</taxon>
        <taxon>Paraneoptera</taxon>
        <taxon>Hemiptera</taxon>
        <taxon>Sternorrhyncha</taxon>
        <taxon>Psylloidea</taxon>
        <taxon>Psyllidae</taxon>
        <taxon>Diaphorininae</taxon>
        <taxon>Diaphorina</taxon>
    </lineage>
</organism>
<keyword evidence="1" id="KW-0812">Transmembrane</keyword>
<protein>
    <submittedName>
        <fullName evidence="4">Mitochondrial amidoxime reducing component 2-like</fullName>
    </submittedName>
</protein>
<dbReference type="Pfam" id="PF03476">
    <property type="entry name" value="MOSC_N"/>
    <property type="match status" value="1"/>
</dbReference>
<dbReference type="SUPFAM" id="SSF50800">
    <property type="entry name" value="PK beta-barrel domain-like"/>
    <property type="match status" value="1"/>
</dbReference>
<reference evidence="4" key="1">
    <citation type="submission" date="2025-08" db="UniProtKB">
        <authorList>
            <consortium name="RefSeq"/>
        </authorList>
    </citation>
    <scope>IDENTIFICATION</scope>
</reference>
<dbReference type="Proteomes" id="UP000079169">
    <property type="component" value="Unplaced"/>
</dbReference>
<evidence type="ECO:0000313" key="4">
    <source>
        <dbReference type="RefSeq" id="XP_008468233.1"/>
    </source>
</evidence>
<name>A0A1S3CUT1_DIACI</name>
<dbReference type="SUPFAM" id="SSF141673">
    <property type="entry name" value="MOSC N-terminal domain-like"/>
    <property type="match status" value="1"/>
</dbReference>
<dbReference type="KEGG" id="dci:103505656"/>
<evidence type="ECO:0000256" key="1">
    <source>
        <dbReference type="SAM" id="Phobius"/>
    </source>
</evidence>
<dbReference type="GO" id="GO:0030151">
    <property type="term" value="F:molybdenum ion binding"/>
    <property type="evidence" value="ECO:0007669"/>
    <property type="project" value="InterPro"/>
</dbReference>
<accession>A0A1S3CUT1</accession>
<proteinExistence type="predicted"/>
<keyword evidence="1" id="KW-1133">Transmembrane helix</keyword>
<dbReference type="AlphaFoldDB" id="A0A1S3CUT1"/>
<dbReference type="RefSeq" id="XP_008468233.1">
    <property type="nucleotide sequence ID" value="XM_008470011.3"/>
</dbReference>
<dbReference type="STRING" id="121845.A0A1S3CUT1"/>
<keyword evidence="1" id="KW-0472">Membrane</keyword>
<gene>
    <name evidence="4" type="primary">LOC103505656</name>
</gene>
<evidence type="ECO:0000313" key="3">
    <source>
        <dbReference type="Proteomes" id="UP000079169"/>
    </source>
</evidence>
<dbReference type="Pfam" id="PF03473">
    <property type="entry name" value="MOSC"/>
    <property type="match status" value="1"/>
</dbReference>
<evidence type="ECO:0000259" key="2">
    <source>
        <dbReference type="PROSITE" id="PS51340"/>
    </source>
</evidence>
<dbReference type="GO" id="GO:0030170">
    <property type="term" value="F:pyridoxal phosphate binding"/>
    <property type="evidence" value="ECO:0007669"/>
    <property type="project" value="InterPro"/>
</dbReference>
<dbReference type="PANTHER" id="PTHR14237">
    <property type="entry name" value="MOLYBDOPTERIN COFACTOR SULFURASE MOSC"/>
    <property type="match status" value="1"/>
</dbReference>